<gene>
    <name evidence="4" type="ORF">HZS54_14350</name>
</gene>
<dbReference type="PANTHER" id="PTHR43167">
    <property type="entry name" value="PUTATIVE (AFU_ORTHOLOGUE AFUA_6G01830)-RELATED"/>
    <property type="match status" value="1"/>
</dbReference>
<name>A0A7D5T4M1_9EURY</name>
<evidence type="ECO:0000256" key="1">
    <source>
        <dbReference type="ARBA" id="ARBA00022603"/>
    </source>
</evidence>
<keyword evidence="5" id="KW-1185">Reference proteome</keyword>
<evidence type="ECO:0000313" key="4">
    <source>
        <dbReference type="EMBL" id="QLH82731.1"/>
    </source>
</evidence>
<proteinExistence type="predicted"/>
<dbReference type="OrthoDB" id="21414at2157"/>
<evidence type="ECO:0000256" key="3">
    <source>
        <dbReference type="ARBA" id="ARBA00022691"/>
    </source>
</evidence>
<keyword evidence="3" id="KW-0949">S-adenosyl-L-methionine</keyword>
<dbReference type="SUPFAM" id="SSF53335">
    <property type="entry name" value="S-adenosyl-L-methionine-dependent methyltransferases"/>
    <property type="match status" value="1"/>
</dbReference>
<protein>
    <submittedName>
        <fullName evidence="4">O-methyltransferase</fullName>
    </submittedName>
</protein>
<accession>A0A7D5T4M1</accession>
<organism evidence="4 5">
    <name type="scientific">Halosimplex pelagicum</name>
    <dbReference type="NCBI Taxonomy" id="869886"/>
    <lineage>
        <taxon>Archaea</taxon>
        <taxon>Methanobacteriati</taxon>
        <taxon>Methanobacteriota</taxon>
        <taxon>Stenosarchaea group</taxon>
        <taxon>Halobacteria</taxon>
        <taxon>Halobacteriales</taxon>
        <taxon>Haloarculaceae</taxon>
        <taxon>Halosimplex</taxon>
    </lineage>
</organism>
<sequence length="229" mass="24553">MADYEISEFLESYATALGPEPDEIVEEMGEQAREEGFPYVGPAVGGWLAMLARFSDAERVFEFGSGFGYSAYWFARELPADGEVVLTEIDEGELDQAREYLDRGGLADRAAFEHGDAIETIEAYEGPFDVVLIDCQKERYAEAFEAVRGKVAPGGIVAADNAVAGGSIDAGDLRAYFEDGGAEGDADRSAMDGMTEGIADYLDAVAADDAFETTLLPLGEGVAVSQREH</sequence>
<evidence type="ECO:0000313" key="5">
    <source>
        <dbReference type="Proteomes" id="UP000509346"/>
    </source>
</evidence>
<keyword evidence="1 4" id="KW-0489">Methyltransferase</keyword>
<reference evidence="4 5" key="1">
    <citation type="submission" date="2020-07" db="EMBL/GenBank/DDBJ databases">
        <title>Halosimplex litoreum sp. nov. and Halosimplex rubrum sp. nov., isolated from different salt environments.</title>
        <authorList>
            <person name="Cui H."/>
        </authorList>
    </citation>
    <scope>NUCLEOTIDE SEQUENCE [LARGE SCALE GENOMIC DNA]</scope>
    <source>
        <strain evidence="4 5">R2</strain>
    </source>
</reference>
<dbReference type="KEGG" id="hpel:HZS54_14350"/>
<evidence type="ECO:0000256" key="2">
    <source>
        <dbReference type="ARBA" id="ARBA00022679"/>
    </source>
</evidence>
<dbReference type="Pfam" id="PF01596">
    <property type="entry name" value="Methyltransf_3"/>
    <property type="match status" value="1"/>
</dbReference>
<dbReference type="PANTHER" id="PTHR43167:SF1">
    <property type="entry name" value="PUTATIVE (AFU_ORTHOLOGUE AFUA_6G01830)-RELATED"/>
    <property type="match status" value="1"/>
</dbReference>
<dbReference type="InterPro" id="IPR029063">
    <property type="entry name" value="SAM-dependent_MTases_sf"/>
</dbReference>
<keyword evidence="2 4" id="KW-0808">Transferase</keyword>
<dbReference type="GeneID" id="56083793"/>
<dbReference type="RefSeq" id="WP_179917800.1">
    <property type="nucleotide sequence ID" value="NZ_CP058909.1"/>
</dbReference>
<dbReference type="CDD" id="cd02440">
    <property type="entry name" value="AdoMet_MTases"/>
    <property type="match status" value="1"/>
</dbReference>
<dbReference type="Proteomes" id="UP000509346">
    <property type="component" value="Chromosome"/>
</dbReference>
<dbReference type="InterPro" id="IPR002935">
    <property type="entry name" value="SAM_O-MeTrfase"/>
</dbReference>
<dbReference type="GO" id="GO:0008171">
    <property type="term" value="F:O-methyltransferase activity"/>
    <property type="evidence" value="ECO:0007669"/>
    <property type="project" value="InterPro"/>
</dbReference>
<dbReference type="PROSITE" id="PS51682">
    <property type="entry name" value="SAM_OMT_I"/>
    <property type="match status" value="1"/>
</dbReference>
<dbReference type="GO" id="GO:0032259">
    <property type="term" value="P:methylation"/>
    <property type="evidence" value="ECO:0007669"/>
    <property type="project" value="UniProtKB-KW"/>
</dbReference>
<dbReference type="AlphaFoldDB" id="A0A7D5T4M1"/>
<dbReference type="EMBL" id="CP058909">
    <property type="protein sequence ID" value="QLH82731.1"/>
    <property type="molecule type" value="Genomic_DNA"/>
</dbReference>
<dbReference type="Gene3D" id="3.40.50.150">
    <property type="entry name" value="Vaccinia Virus protein VP39"/>
    <property type="match status" value="1"/>
</dbReference>